<keyword evidence="2" id="KW-1185">Reference proteome</keyword>
<reference evidence="1" key="1">
    <citation type="journal article" date="2025" name="Int. J. Syst. Evol. Microbiol.">
        <title>Inconstantimicrobium mannanitabidum sp. nov., a novel member of the family Clostridiaceae isolated from anoxic soil under the treatment of reductive soil disinfestation.</title>
        <authorList>
            <person name="Ueki A."/>
            <person name="Tonouchi A."/>
            <person name="Honma S."/>
            <person name="Kaku N."/>
            <person name="Ueki K."/>
        </authorList>
    </citation>
    <scope>NUCLEOTIDE SEQUENCE</scope>
    <source>
        <strain evidence="1">TW13</strain>
    </source>
</reference>
<sequence>MEFQSLVLIERDNEGHFVRELSSYKINPGAVYAKKFYMQNDKVYLEFHTDKDVEEWEYTAIYDLFDIEAFEKAGLDIEELDDEYNPTWKVCFDFYEDHLEMEEKLNSILDLVEDKIEEVLQNIKGKEEQYQ</sequence>
<dbReference type="Proteomes" id="UP001058074">
    <property type="component" value="Unassembled WGS sequence"/>
</dbReference>
<accession>A0ACB5RCY8</accession>
<organism evidence="1 2">
    <name type="scientific">Inconstantimicrobium mannanitabidum</name>
    <dbReference type="NCBI Taxonomy" id="1604901"/>
    <lineage>
        <taxon>Bacteria</taxon>
        <taxon>Bacillati</taxon>
        <taxon>Bacillota</taxon>
        <taxon>Clostridia</taxon>
        <taxon>Eubacteriales</taxon>
        <taxon>Clostridiaceae</taxon>
        <taxon>Inconstantimicrobium</taxon>
    </lineage>
</organism>
<protein>
    <submittedName>
        <fullName evidence="1">Uncharacterized protein</fullName>
    </submittedName>
</protein>
<proteinExistence type="predicted"/>
<dbReference type="EMBL" id="BROD01000001">
    <property type="protein sequence ID" value="GKX66966.1"/>
    <property type="molecule type" value="Genomic_DNA"/>
</dbReference>
<comment type="caution">
    <text evidence="1">The sequence shown here is derived from an EMBL/GenBank/DDBJ whole genome shotgun (WGS) entry which is preliminary data.</text>
</comment>
<evidence type="ECO:0000313" key="1">
    <source>
        <dbReference type="EMBL" id="GKX66966.1"/>
    </source>
</evidence>
<gene>
    <name evidence="1" type="ORF">rsdtw13_22240</name>
</gene>
<name>A0ACB5RCY8_9CLOT</name>
<evidence type="ECO:0000313" key="2">
    <source>
        <dbReference type="Proteomes" id="UP001058074"/>
    </source>
</evidence>